<keyword evidence="3" id="KW-1185">Reference proteome</keyword>
<evidence type="ECO:0000256" key="1">
    <source>
        <dbReference type="SAM" id="MobiDB-lite"/>
    </source>
</evidence>
<sequence length="102" mass="12004">MTVLYIRCEYKKGTQELDISIIPTNELAGTTKVMITLNTMVYHQTKMNKTNTTLRRKKYRRAYNHYKKTVTNTSENNFETTEDLHMSDIPMEMPVEATVKKH</sequence>
<dbReference type="AlphaFoldDB" id="A0ABD3U2C0"/>
<proteinExistence type="predicted"/>
<protein>
    <submittedName>
        <fullName evidence="2">Uncharacterized protein</fullName>
    </submittedName>
</protein>
<comment type="caution">
    <text evidence="2">The sequence shown here is derived from an EMBL/GenBank/DDBJ whole genome shotgun (WGS) entry which is preliminary data.</text>
</comment>
<evidence type="ECO:0000313" key="2">
    <source>
        <dbReference type="EMBL" id="KAL3842653.1"/>
    </source>
</evidence>
<gene>
    <name evidence="2" type="ORF">ACJMK2_020643</name>
</gene>
<evidence type="ECO:0000313" key="3">
    <source>
        <dbReference type="Proteomes" id="UP001634394"/>
    </source>
</evidence>
<feature type="compositionally biased region" description="Low complexity" evidence="1">
    <location>
        <begin position="70"/>
        <end position="79"/>
    </location>
</feature>
<dbReference type="Proteomes" id="UP001634394">
    <property type="component" value="Unassembled WGS sequence"/>
</dbReference>
<name>A0ABD3U2C0_SINWO</name>
<feature type="region of interest" description="Disordered" evidence="1">
    <location>
        <begin position="70"/>
        <end position="102"/>
    </location>
</feature>
<accession>A0ABD3U2C0</accession>
<organism evidence="2 3">
    <name type="scientific">Sinanodonta woodiana</name>
    <name type="common">Chinese pond mussel</name>
    <name type="synonym">Anodonta woodiana</name>
    <dbReference type="NCBI Taxonomy" id="1069815"/>
    <lineage>
        <taxon>Eukaryota</taxon>
        <taxon>Metazoa</taxon>
        <taxon>Spiralia</taxon>
        <taxon>Lophotrochozoa</taxon>
        <taxon>Mollusca</taxon>
        <taxon>Bivalvia</taxon>
        <taxon>Autobranchia</taxon>
        <taxon>Heteroconchia</taxon>
        <taxon>Palaeoheterodonta</taxon>
        <taxon>Unionida</taxon>
        <taxon>Unionoidea</taxon>
        <taxon>Unionidae</taxon>
        <taxon>Unioninae</taxon>
        <taxon>Sinanodonta</taxon>
    </lineage>
</organism>
<dbReference type="EMBL" id="JBJQND010000017">
    <property type="protein sequence ID" value="KAL3842653.1"/>
    <property type="molecule type" value="Genomic_DNA"/>
</dbReference>
<reference evidence="2 3" key="1">
    <citation type="submission" date="2024-11" db="EMBL/GenBank/DDBJ databases">
        <title>Chromosome-level genome assembly of the freshwater bivalve Anodonta woodiana.</title>
        <authorList>
            <person name="Chen X."/>
        </authorList>
    </citation>
    <scope>NUCLEOTIDE SEQUENCE [LARGE SCALE GENOMIC DNA]</scope>
    <source>
        <strain evidence="2">MN2024</strain>
        <tissue evidence="2">Gills</tissue>
    </source>
</reference>